<evidence type="ECO:0000259" key="1">
    <source>
        <dbReference type="Pfam" id="PF12937"/>
    </source>
</evidence>
<dbReference type="Gene3D" id="3.80.10.10">
    <property type="entry name" value="Ribonuclease Inhibitor"/>
    <property type="match status" value="1"/>
</dbReference>
<dbReference type="Proteomes" id="UP001172457">
    <property type="component" value="Chromosome 3"/>
</dbReference>
<comment type="caution">
    <text evidence="2">The sequence shown here is derived from an EMBL/GenBank/DDBJ whole genome shotgun (WGS) entry which is preliminary data.</text>
</comment>
<gene>
    <name evidence="2" type="ORF">OSB04_010421</name>
</gene>
<keyword evidence="3" id="KW-1185">Reference proteome</keyword>
<dbReference type="SUPFAM" id="SSF52047">
    <property type="entry name" value="RNI-like"/>
    <property type="match status" value="1"/>
</dbReference>
<dbReference type="InterPro" id="IPR032675">
    <property type="entry name" value="LRR_dom_sf"/>
</dbReference>
<dbReference type="EMBL" id="JARYMX010000003">
    <property type="protein sequence ID" value="KAJ9555807.1"/>
    <property type="molecule type" value="Genomic_DNA"/>
</dbReference>
<proteinExistence type="predicted"/>
<protein>
    <recommendedName>
        <fullName evidence="1">F-box domain-containing protein</fullName>
    </recommendedName>
</protein>
<accession>A0AA38TQM2</accession>
<dbReference type="InterPro" id="IPR001810">
    <property type="entry name" value="F-box_dom"/>
</dbReference>
<dbReference type="Gene3D" id="1.20.1280.50">
    <property type="match status" value="1"/>
</dbReference>
<name>A0AA38TQM2_9ASTR</name>
<dbReference type="Pfam" id="PF12937">
    <property type="entry name" value="F-box-like"/>
    <property type="match status" value="1"/>
</dbReference>
<dbReference type="PANTHER" id="PTHR38926">
    <property type="entry name" value="F-BOX DOMAIN CONTAINING PROTEIN, EXPRESSED"/>
    <property type="match status" value="1"/>
</dbReference>
<evidence type="ECO:0000313" key="2">
    <source>
        <dbReference type="EMBL" id="KAJ9555807.1"/>
    </source>
</evidence>
<feature type="domain" description="F-box" evidence="1">
    <location>
        <begin position="6"/>
        <end position="52"/>
    </location>
</feature>
<dbReference type="PANTHER" id="PTHR38926:SF5">
    <property type="entry name" value="F-BOX AND LEUCINE-RICH REPEAT PROTEIN 6"/>
    <property type="match status" value="1"/>
</dbReference>
<reference evidence="2" key="1">
    <citation type="submission" date="2023-03" db="EMBL/GenBank/DDBJ databases">
        <title>Chromosome-scale reference genome and RAD-based genetic map of yellow starthistle (Centaurea solstitialis) reveal putative structural variation and QTLs associated with invader traits.</title>
        <authorList>
            <person name="Reatini B."/>
            <person name="Cang F.A."/>
            <person name="Jiang Q."/>
            <person name="Mckibben M.T.W."/>
            <person name="Barker M.S."/>
            <person name="Rieseberg L.H."/>
            <person name="Dlugosch K.M."/>
        </authorList>
    </citation>
    <scope>NUCLEOTIDE SEQUENCE</scope>
    <source>
        <strain evidence="2">CAN-66</strain>
        <tissue evidence="2">Leaf</tissue>
    </source>
</reference>
<evidence type="ECO:0000313" key="3">
    <source>
        <dbReference type="Proteomes" id="UP001172457"/>
    </source>
</evidence>
<sequence>MEQRDWNELPAHCLIEILGKVGIESLVATIPFVCKSWHDATFYPQCWQRLVFTKSPHLRSSKSSIPILKLHKDSRFDVALYECTNNADDSLEKLVHFAIGRSHGLVTEVVFHPRLHLKEGQITWIAQRCPSLKLLVLPSHLSYVINFEVSNSICNWKDLEGLQVSSLIGLKKTITNISKNCRNFVHLCVYVPWLDGDIALAIASLLPDIKTLDLRFSIIERSDLVAILKGCQKLEYLDVSACKGVIRDNEILELGGHIRIFKHEGSHIS</sequence>
<organism evidence="2 3">
    <name type="scientific">Centaurea solstitialis</name>
    <name type="common">yellow star-thistle</name>
    <dbReference type="NCBI Taxonomy" id="347529"/>
    <lineage>
        <taxon>Eukaryota</taxon>
        <taxon>Viridiplantae</taxon>
        <taxon>Streptophyta</taxon>
        <taxon>Embryophyta</taxon>
        <taxon>Tracheophyta</taxon>
        <taxon>Spermatophyta</taxon>
        <taxon>Magnoliopsida</taxon>
        <taxon>eudicotyledons</taxon>
        <taxon>Gunneridae</taxon>
        <taxon>Pentapetalae</taxon>
        <taxon>asterids</taxon>
        <taxon>campanulids</taxon>
        <taxon>Asterales</taxon>
        <taxon>Asteraceae</taxon>
        <taxon>Carduoideae</taxon>
        <taxon>Cardueae</taxon>
        <taxon>Centaureinae</taxon>
        <taxon>Centaurea</taxon>
    </lineage>
</organism>
<dbReference type="AlphaFoldDB" id="A0AA38TQM2"/>